<dbReference type="eggNOG" id="ENOG502QTID">
    <property type="taxonomic scope" value="Eukaryota"/>
</dbReference>
<dbReference type="SMART" id="SM00607">
    <property type="entry name" value="FTP"/>
    <property type="match status" value="1"/>
</dbReference>
<comment type="cofactor">
    <cofactor evidence="1">
        <name>Ca(2+)</name>
        <dbReference type="ChEBI" id="CHEBI:29108"/>
    </cofactor>
</comment>
<dbReference type="SUPFAM" id="SSF49785">
    <property type="entry name" value="Galactose-binding domain-like"/>
    <property type="match status" value="4"/>
</dbReference>
<evidence type="ECO:0000256" key="4">
    <source>
        <dbReference type="ARBA" id="ARBA00023157"/>
    </source>
</evidence>
<sequence length="836" mass="91856">MPDDICSKCYATTEQSNEILLYAINQQTSHHLFINSKYAARLDLGILDGEWHHVCITWTSGRGSWNIYVDGQVKANGTDIATGHRVPRNGIMVLGQDQDRLGGGFQKFQAYTGDVSGVNMWSKEFTSAEIDEVMAGCQKGDVIGWSPDDWQLGGAAQSSSYRCGDRLTTLRVNVGEHFDMSENRECGRTDNDLNLAEHGHVITIDCQEPIVGRYVSIQLVGRTDFLTLCEVEVFTATVDGTRLADLTARHALTLNSWNFIGATYSSSSGAVQLWHGGLEVASTVVGREEMAVGGTVRAGFSDDVGGSFRGKVACVQLYDVSLNQDQIEKAASRCTGGNIALGKTTSLSSAWPGLPASLAVDGYTSGVVTSSGDCVHTDREKDPWFKVDLGGIYPVGRVRIYSRGECCGEHLTFPPPLSAQNYALLRLNGNDTLDEFTLCFRMRTDARVSGTIVSYATTEQSNEILLYAINQQTSHHLFINSKYAARLDLGILDGEWHHVCITWTSGRGSWNIYVDGQVKANGTDIATGHRVPRNGIMVLGQDQDRLGGGFQKFQAYTGDVSGVNMWSKEFTSAEIDEVMAGCQKGDVIGWSPDDWQLGGAAQSSSYRCGDRLTTLRVNVGEHFDMSENPECGRTDNDLNLAEHGHVITIDCQEPIIGRYVTIQLVGRTDFLTLCEVEVFTATVTPTAGWVPANTSWPIDSSGTPYFDGVTVFDAAKVFDGNMTTFWNPTNLPFMYDSWNIVFDMQRSYWLYKIRVISPVELTEEQHYPTSLELLVSDDVEQGGWSTVGTFSMAGRQTLAYGGFIAYSRYWKLLITSTISGFQPYISEVQVHGNTGQ</sequence>
<keyword evidence="4" id="KW-1015">Disulfide bond</keyword>
<gene>
    <name evidence="9" type="ORF">BRAFLDRAFT_92405</name>
</gene>
<dbReference type="PROSITE" id="PS50025">
    <property type="entry name" value="LAM_G_DOMAIN"/>
    <property type="match status" value="1"/>
</dbReference>
<evidence type="ECO:0000256" key="3">
    <source>
        <dbReference type="ARBA" id="ARBA00022837"/>
    </source>
</evidence>
<feature type="domain" description="Pentraxin (PTX)" evidence="8">
    <location>
        <begin position="1"/>
        <end position="163"/>
    </location>
</feature>
<comment type="caution">
    <text evidence="6">Lacks conserved residue(s) required for the propagation of feature annotation.</text>
</comment>
<dbReference type="PROSITE" id="PS51828">
    <property type="entry name" value="PTX_2"/>
    <property type="match status" value="2"/>
</dbReference>
<dbReference type="SUPFAM" id="SSF49899">
    <property type="entry name" value="Concanavalin A-like lectins/glucanases"/>
    <property type="match status" value="3"/>
</dbReference>
<dbReference type="AlphaFoldDB" id="C3Y4Z0"/>
<accession>C3Y4Z0</accession>
<dbReference type="Pfam" id="PF00354">
    <property type="entry name" value="Pentaxin"/>
    <property type="match status" value="2"/>
</dbReference>
<dbReference type="InterPro" id="IPR051360">
    <property type="entry name" value="Neuronal_Pentraxin_Related"/>
</dbReference>
<dbReference type="InParanoid" id="C3Y4Z0"/>
<dbReference type="InterPro" id="IPR001759">
    <property type="entry name" value="PTX_dom"/>
</dbReference>
<dbReference type="PROSITE" id="PS00289">
    <property type="entry name" value="PTX_1"/>
    <property type="match status" value="2"/>
</dbReference>
<dbReference type="PANTHER" id="PTHR19277:SF161">
    <property type="entry name" value="LAMININ G DOMAIN-CONTAINING PROTEIN"/>
    <property type="match status" value="1"/>
</dbReference>
<name>C3Y4Z0_BRAFL</name>
<evidence type="ECO:0000256" key="1">
    <source>
        <dbReference type="ARBA" id="ARBA00001913"/>
    </source>
</evidence>
<dbReference type="InterPro" id="IPR013320">
    <property type="entry name" value="ConA-like_dom_sf"/>
</dbReference>
<evidence type="ECO:0000313" key="9">
    <source>
        <dbReference type="EMBL" id="EEN64523.1"/>
    </source>
</evidence>
<dbReference type="Gene3D" id="2.60.120.260">
    <property type="entry name" value="Galactose-binding domain-like"/>
    <property type="match status" value="4"/>
</dbReference>
<dbReference type="InterPro" id="IPR008979">
    <property type="entry name" value="Galactose-bd-like_sf"/>
</dbReference>
<keyword evidence="2" id="KW-0479">Metal-binding</keyword>
<dbReference type="SMART" id="SM00159">
    <property type="entry name" value="PTX"/>
    <property type="match status" value="2"/>
</dbReference>
<evidence type="ECO:0000256" key="5">
    <source>
        <dbReference type="ARBA" id="ARBA00023180"/>
    </source>
</evidence>
<dbReference type="Pfam" id="PF22633">
    <property type="entry name" value="F5_F8_type_C_2"/>
    <property type="match status" value="1"/>
</dbReference>
<organism>
    <name type="scientific">Branchiostoma floridae</name>
    <name type="common">Florida lancelet</name>
    <name type="synonym">Amphioxus</name>
    <dbReference type="NCBI Taxonomy" id="7739"/>
    <lineage>
        <taxon>Eukaryota</taxon>
        <taxon>Metazoa</taxon>
        <taxon>Chordata</taxon>
        <taxon>Cephalochordata</taxon>
        <taxon>Leptocardii</taxon>
        <taxon>Amphioxiformes</taxon>
        <taxon>Branchiostomatidae</taxon>
        <taxon>Branchiostoma</taxon>
    </lineage>
</organism>
<dbReference type="InterPro" id="IPR001791">
    <property type="entry name" value="Laminin_G"/>
</dbReference>
<dbReference type="PRINTS" id="PR00895">
    <property type="entry name" value="PENTAXIN"/>
</dbReference>
<protein>
    <submittedName>
        <fullName evidence="9">Uncharacterized protein</fullName>
    </submittedName>
</protein>
<dbReference type="InterPro" id="IPR006585">
    <property type="entry name" value="FTP1"/>
</dbReference>
<evidence type="ECO:0000256" key="2">
    <source>
        <dbReference type="ARBA" id="ARBA00022723"/>
    </source>
</evidence>
<keyword evidence="3" id="KW-0106">Calcium</keyword>
<dbReference type="EMBL" id="GG666487">
    <property type="protein sequence ID" value="EEN64523.1"/>
    <property type="molecule type" value="Genomic_DNA"/>
</dbReference>
<dbReference type="GO" id="GO:0046872">
    <property type="term" value="F:metal ion binding"/>
    <property type="evidence" value="ECO:0007669"/>
    <property type="project" value="UniProtKB-KW"/>
</dbReference>
<proteinExistence type="predicted"/>
<dbReference type="Gene3D" id="2.60.120.200">
    <property type="match status" value="3"/>
</dbReference>
<dbReference type="PANTHER" id="PTHR19277">
    <property type="entry name" value="PENTRAXIN"/>
    <property type="match status" value="1"/>
</dbReference>
<feature type="domain" description="Laminin G" evidence="7">
    <location>
        <begin position="412"/>
        <end position="582"/>
    </location>
</feature>
<evidence type="ECO:0000259" key="7">
    <source>
        <dbReference type="PROSITE" id="PS50025"/>
    </source>
</evidence>
<feature type="domain" description="Pentraxin (PTX)" evidence="8">
    <location>
        <begin position="407"/>
        <end position="608"/>
    </location>
</feature>
<evidence type="ECO:0000259" key="8">
    <source>
        <dbReference type="PROSITE" id="PS51828"/>
    </source>
</evidence>
<dbReference type="InterPro" id="IPR030476">
    <property type="entry name" value="Pentaxin_CS"/>
</dbReference>
<keyword evidence="5" id="KW-0325">Glycoprotein</keyword>
<reference evidence="9" key="1">
    <citation type="journal article" date="2008" name="Nature">
        <title>The amphioxus genome and the evolution of the chordate karyotype.</title>
        <authorList>
            <consortium name="US DOE Joint Genome Institute (JGI-PGF)"/>
            <person name="Putnam N.H."/>
            <person name="Butts T."/>
            <person name="Ferrier D.E.K."/>
            <person name="Furlong R.F."/>
            <person name="Hellsten U."/>
            <person name="Kawashima T."/>
            <person name="Robinson-Rechavi M."/>
            <person name="Shoguchi E."/>
            <person name="Terry A."/>
            <person name="Yu J.-K."/>
            <person name="Benito-Gutierrez E.L."/>
            <person name="Dubchak I."/>
            <person name="Garcia-Fernandez J."/>
            <person name="Gibson-Brown J.J."/>
            <person name="Grigoriev I.V."/>
            <person name="Horton A.C."/>
            <person name="de Jong P.J."/>
            <person name="Jurka J."/>
            <person name="Kapitonov V.V."/>
            <person name="Kohara Y."/>
            <person name="Kuroki Y."/>
            <person name="Lindquist E."/>
            <person name="Lucas S."/>
            <person name="Osoegawa K."/>
            <person name="Pennacchio L.A."/>
            <person name="Salamov A.A."/>
            <person name="Satou Y."/>
            <person name="Sauka-Spengler T."/>
            <person name="Schmutz J."/>
            <person name="Shin-I T."/>
            <person name="Toyoda A."/>
            <person name="Bronner-Fraser M."/>
            <person name="Fujiyama A."/>
            <person name="Holland L.Z."/>
            <person name="Holland P.W.H."/>
            <person name="Satoh N."/>
            <person name="Rokhsar D.S."/>
        </authorList>
    </citation>
    <scope>NUCLEOTIDE SEQUENCE [LARGE SCALE GENOMIC DNA]</scope>
    <source>
        <strain evidence="9">S238N-H82</strain>
        <tissue evidence="9">Testes</tissue>
    </source>
</reference>
<evidence type="ECO:0000256" key="6">
    <source>
        <dbReference type="PROSITE-ProRule" id="PRU00122"/>
    </source>
</evidence>